<dbReference type="KEGG" id="nsh:GXM_00874"/>
<evidence type="ECO:0000313" key="4">
    <source>
        <dbReference type="EMBL" id="QFS43401.1"/>
    </source>
</evidence>
<proteinExistence type="inferred from homology"/>
<gene>
    <name evidence="4" type="ORF">GXM_00874</name>
</gene>
<dbReference type="InterPro" id="IPR036291">
    <property type="entry name" value="NAD(P)-bd_dom_sf"/>
</dbReference>
<dbReference type="PRINTS" id="PR00080">
    <property type="entry name" value="SDRFAMILY"/>
</dbReference>
<organism evidence="4 5">
    <name type="scientific">Nostoc sphaeroides CCNUC1</name>
    <dbReference type="NCBI Taxonomy" id="2653204"/>
    <lineage>
        <taxon>Bacteria</taxon>
        <taxon>Bacillati</taxon>
        <taxon>Cyanobacteriota</taxon>
        <taxon>Cyanophyceae</taxon>
        <taxon>Nostocales</taxon>
        <taxon>Nostocaceae</taxon>
        <taxon>Nostoc</taxon>
    </lineage>
</organism>
<comment type="similarity">
    <text evidence="1 3">Belongs to the short-chain dehydrogenases/reductases (SDR) family.</text>
</comment>
<dbReference type="PROSITE" id="PS00061">
    <property type="entry name" value="ADH_SHORT"/>
    <property type="match status" value="1"/>
</dbReference>
<dbReference type="AlphaFoldDB" id="A0A5P8VSU6"/>
<keyword evidence="5" id="KW-1185">Reference proteome</keyword>
<dbReference type="SUPFAM" id="SSF51735">
    <property type="entry name" value="NAD(P)-binding Rossmann-fold domains"/>
    <property type="match status" value="1"/>
</dbReference>
<dbReference type="InterPro" id="IPR002347">
    <property type="entry name" value="SDR_fam"/>
</dbReference>
<evidence type="ECO:0000256" key="1">
    <source>
        <dbReference type="ARBA" id="ARBA00006484"/>
    </source>
</evidence>
<evidence type="ECO:0000256" key="2">
    <source>
        <dbReference type="ARBA" id="ARBA00023002"/>
    </source>
</evidence>
<dbReference type="GO" id="GO:0016491">
    <property type="term" value="F:oxidoreductase activity"/>
    <property type="evidence" value="ECO:0007669"/>
    <property type="project" value="UniProtKB-KW"/>
</dbReference>
<dbReference type="PANTHER" id="PTHR44169:SF6">
    <property type="entry name" value="NADPH-DEPENDENT 1-ACYLDIHYDROXYACETONE PHOSPHATE REDUCTASE"/>
    <property type="match status" value="1"/>
</dbReference>
<evidence type="ECO:0000313" key="5">
    <source>
        <dbReference type="Proteomes" id="UP000326678"/>
    </source>
</evidence>
<name>A0A5P8VSU6_9NOSO</name>
<reference evidence="4 5" key="1">
    <citation type="submission" date="2019-10" db="EMBL/GenBank/DDBJ databases">
        <title>Genomic and transcriptomic insights into the perfect genentic adaptation of a filamentous nitrogen-fixing cyanobacterium to rice fields.</title>
        <authorList>
            <person name="Chen Z."/>
        </authorList>
    </citation>
    <scope>NUCLEOTIDE SEQUENCE [LARGE SCALE GENOMIC DNA]</scope>
    <source>
        <strain evidence="4">CCNUC1</strain>
    </source>
</reference>
<dbReference type="RefSeq" id="WP_152588241.1">
    <property type="nucleotide sequence ID" value="NZ_CP045226.1"/>
</dbReference>
<dbReference type="Pfam" id="PF00106">
    <property type="entry name" value="adh_short"/>
    <property type="match status" value="1"/>
</dbReference>
<protein>
    <submittedName>
        <fullName evidence="4">Short-chain dehydrogenase</fullName>
    </submittedName>
</protein>
<dbReference type="NCBIfam" id="NF006118">
    <property type="entry name" value="PRK08264.1-4"/>
    <property type="match status" value="1"/>
</dbReference>
<sequence>MEVLGATALVTGANGGLGKYFVEGLRAQGVAKIYAGARKLDALAELVATDPQRIIPIQLEITDEESVRQAALKCQDVNLLINNAGVGLNQGLIAAPDLSSARAEMEVNYFGTLIMCRAFAPILKQNGGGAIANMVSMVARVNLPFNGSYGASKAAVLSLTQAVRAELAAQKTLVVAVLPGAIDIGMGKSFPDPKVPPEEVVRDALQAVVDGIEEVYPGEQAKQLNQQLMQDPKGVEKFIATFLPG</sequence>
<dbReference type="PRINTS" id="PR00081">
    <property type="entry name" value="GDHRDH"/>
</dbReference>
<dbReference type="Proteomes" id="UP000326678">
    <property type="component" value="Chromosome Gxm1"/>
</dbReference>
<dbReference type="InterPro" id="IPR020904">
    <property type="entry name" value="Sc_DH/Rdtase_CS"/>
</dbReference>
<keyword evidence="2" id="KW-0560">Oxidoreductase</keyword>
<dbReference type="PANTHER" id="PTHR44169">
    <property type="entry name" value="NADPH-DEPENDENT 1-ACYLDIHYDROXYACETONE PHOSPHATE REDUCTASE"/>
    <property type="match status" value="1"/>
</dbReference>
<evidence type="ECO:0000256" key="3">
    <source>
        <dbReference type="RuleBase" id="RU000363"/>
    </source>
</evidence>
<dbReference type="Gene3D" id="3.40.50.720">
    <property type="entry name" value="NAD(P)-binding Rossmann-like Domain"/>
    <property type="match status" value="1"/>
</dbReference>
<accession>A0A5P8VSU6</accession>
<dbReference type="EMBL" id="CP045226">
    <property type="protein sequence ID" value="QFS43401.1"/>
    <property type="molecule type" value="Genomic_DNA"/>
</dbReference>